<organism evidence="2 3">
    <name type="scientific">Youngiibacter multivorans</name>
    <dbReference type="NCBI Taxonomy" id="937251"/>
    <lineage>
        <taxon>Bacteria</taxon>
        <taxon>Bacillati</taxon>
        <taxon>Bacillota</taxon>
        <taxon>Clostridia</taxon>
        <taxon>Eubacteriales</taxon>
        <taxon>Clostridiaceae</taxon>
        <taxon>Youngiibacter</taxon>
    </lineage>
</organism>
<comment type="caution">
    <text evidence="2">The sequence shown here is derived from an EMBL/GenBank/DDBJ whole genome shotgun (WGS) entry which is preliminary data.</text>
</comment>
<dbReference type="EMBL" id="JAGGKC010000029">
    <property type="protein sequence ID" value="MBP1920425.1"/>
    <property type="molecule type" value="Genomic_DNA"/>
</dbReference>
<dbReference type="InterPro" id="IPR017896">
    <property type="entry name" value="4Fe4S_Fe-S-bd"/>
</dbReference>
<evidence type="ECO:0000259" key="1">
    <source>
        <dbReference type="PROSITE" id="PS51379"/>
    </source>
</evidence>
<reference evidence="2 3" key="1">
    <citation type="submission" date="2021-03" db="EMBL/GenBank/DDBJ databases">
        <title>Genomic Encyclopedia of Type Strains, Phase IV (KMG-IV): sequencing the most valuable type-strain genomes for metagenomic binning, comparative biology and taxonomic classification.</title>
        <authorList>
            <person name="Goeker M."/>
        </authorList>
    </citation>
    <scope>NUCLEOTIDE SEQUENCE [LARGE SCALE GENOMIC DNA]</scope>
    <source>
        <strain evidence="2 3">DSM 6139</strain>
    </source>
</reference>
<proteinExistence type="predicted"/>
<evidence type="ECO:0000313" key="2">
    <source>
        <dbReference type="EMBL" id="MBP1920425.1"/>
    </source>
</evidence>
<dbReference type="SUPFAM" id="SSF54862">
    <property type="entry name" value="4Fe-4S ferredoxins"/>
    <property type="match status" value="1"/>
</dbReference>
<accession>A0ABS4G777</accession>
<feature type="domain" description="4Fe-4S ferredoxin-type" evidence="1">
    <location>
        <begin position="1"/>
        <end position="27"/>
    </location>
</feature>
<dbReference type="Proteomes" id="UP001519271">
    <property type="component" value="Unassembled WGS sequence"/>
</dbReference>
<dbReference type="Gene3D" id="3.30.70.20">
    <property type="match status" value="1"/>
</dbReference>
<protein>
    <submittedName>
        <fullName evidence="2">Fe-S-cluster-containing hydrogenase component 2</fullName>
    </submittedName>
</protein>
<keyword evidence="3" id="KW-1185">Reference proteome</keyword>
<gene>
    <name evidence="2" type="ORF">J2Z34_002936</name>
</gene>
<evidence type="ECO:0000313" key="3">
    <source>
        <dbReference type="Proteomes" id="UP001519271"/>
    </source>
</evidence>
<dbReference type="PROSITE" id="PS51379">
    <property type="entry name" value="4FE4S_FER_2"/>
    <property type="match status" value="1"/>
</dbReference>
<sequence>MFYDGCIGCHVCETVCSYHHLGRFEPSSSSIEIKKGSEGNYPMIFFNGKDGKRVSCDLCRGLEEPLCVKYCSKFKFKKHLSDIVTAEKNNRL</sequence>
<name>A0ABS4G777_9CLOT</name>